<gene>
    <name evidence="1" type="ORF">I551_3069</name>
</gene>
<evidence type="ECO:0000313" key="1">
    <source>
        <dbReference type="EMBL" id="EUA90389.1"/>
    </source>
</evidence>
<reference evidence="1 2" key="1">
    <citation type="submission" date="2014-01" db="EMBL/GenBank/DDBJ databases">
        <authorList>
            <person name="Dobos K."/>
            <person name="Lenaerts A."/>
            <person name="Ordway D."/>
            <person name="DeGroote M.A."/>
            <person name="Parker T."/>
            <person name="Sizemore C."/>
            <person name="Tallon L.J."/>
            <person name="Sadzewicz L.K."/>
            <person name="Sengamalay N."/>
            <person name="Fraser C.M."/>
            <person name="Hine E."/>
            <person name="Shefchek K.A."/>
            <person name="Das S.P."/>
            <person name="Tettelin H."/>
        </authorList>
    </citation>
    <scope>NUCLEOTIDE SEQUENCE [LARGE SCALE GENOMIC DNA]</scope>
    <source>
        <strain evidence="1 2">Harvey</strain>
    </source>
</reference>
<organism evidence="1 2">
    <name type="scientific">Mycobacterium ulcerans str. Harvey</name>
    <dbReference type="NCBI Taxonomy" id="1299332"/>
    <lineage>
        <taxon>Bacteria</taxon>
        <taxon>Bacillati</taxon>
        <taxon>Actinomycetota</taxon>
        <taxon>Actinomycetes</taxon>
        <taxon>Mycobacteriales</taxon>
        <taxon>Mycobacteriaceae</taxon>
        <taxon>Mycobacterium</taxon>
        <taxon>Mycobacterium ulcerans group</taxon>
    </lineage>
</organism>
<sequence length="58" mass="6407">MSQPALCIHDVDVVGEPFEDMMAMLDAPVFVVTTQPTRSRRVAWSVLPPRPACSHQVS</sequence>
<keyword evidence="2" id="KW-1185">Reference proteome</keyword>
<comment type="caution">
    <text evidence="1">The sequence shown here is derived from an EMBL/GenBank/DDBJ whole genome shotgun (WGS) entry which is preliminary data.</text>
</comment>
<protein>
    <submittedName>
        <fullName evidence="1">Oxidoreductase domain protein</fullName>
    </submittedName>
</protein>
<evidence type="ECO:0000313" key="2">
    <source>
        <dbReference type="Proteomes" id="UP000020681"/>
    </source>
</evidence>
<dbReference type="EMBL" id="JAOL01000105">
    <property type="protein sequence ID" value="EUA90389.1"/>
    <property type="molecule type" value="Genomic_DNA"/>
</dbReference>
<proteinExistence type="predicted"/>
<dbReference type="Proteomes" id="UP000020681">
    <property type="component" value="Unassembled WGS sequence"/>
</dbReference>
<name>A0ABN0R055_MYCUL</name>
<accession>A0ABN0R055</accession>